<protein>
    <submittedName>
        <fullName evidence="1">Uncharacterized protein</fullName>
    </submittedName>
</protein>
<reference evidence="1 2" key="1">
    <citation type="journal article" date="2019" name="Emerg. Microbes Infect.">
        <title>Comprehensive subspecies identification of 175 nontuberculous mycobacteria species based on 7547 genomic profiles.</title>
        <authorList>
            <person name="Matsumoto Y."/>
            <person name="Kinjo T."/>
            <person name="Motooka D."/>
            <person name="Nabeya D."/>
            <person name="Jung N."/>
            <person name="Uechi K."/>
            <person name="Horii T."/>
            <person name="Iida T."/>
            <person name="Fujita J."/>
            <person name="Nakamura S."/>
        </authorList>
    </citation>
    <scope>NUCLEOTIDE SEQUENCE [LARGE SCALE GENOMIC DNA]</scope>
    <source>
        <strain evidence="1 2">JCM 15653</strain>
    </source>
</reference>
<dbReference type="EMBL" id="AP022579">
    <property type="protein sequence ID" value="BBX89698.1"/>
    <property type="molecule type" value="Genomic_DNA"/>
</dbReference>
<evidence type="ECO:0000313" key="2">
    <source>
        <dbReference type="Proteomes" id="UP000466683"/>
    </source>
</evidence>
<sequence length="81" mass="8212">MRIAFRVAHLAATESLLVGHWTAEAGGAGDALVAKTLSDNGFDAAHDAEVAIVAGLSLAAGHIGYPSEIGDQNDCQTLLAP</sequence>
<organism evidence="1 2">
    <name type="scientific">Mycolicibacterium boenickei</name>
    <dbReference type="NCBI Taxonomy" id="146017"/>
    <lineage>
        <taxon>Bacteria</taxon>
        <taxon>Bacillati</taxon>
        <taxon>Actinomycetota</taxon>
        <taxon>Actinomycetes</taxon>
        <taxon>Mycobacteriales</taxon>
        <taxon>Mycobacteriaceae</taxon>
        <taxon>Mycolicibacterium</taxon>
    </lineage>
</organism>
<accession>A0ABM7ISD3</accession>
<name>A0ABM7ISD3_9MYCO</name>
<evidence type="ECO:0000313" key="1">
    <source>
        <dbReference type="EMBL" id="BBX89698.1"/>
    </source>
</evidence>
<keyword evidence="2" id="KW-1185">Reference proteome</keyword>
<gene>
    <name evidence="1" type="ORF">MBOE_13470</name>
</gene>
<dbReference type="Proteomes" id="UP000466683">
    <property type="component" value="Chromosome"/>
</dbReference>
<proteinExistence type="predicted"/>